<reference evidence="1" key="1">
    <citation type="submission" date="2023-03" db="EMBL/GenBank/DDBJ databases">
        <title>Massive genome expansion in bonnet fungi (Mycena s.s.) driven by repeated elements and novel gene families across ecological guilds.</title>
        <authorList>
            <consortium name="Lawrence Berkeley National Laboratory"/>
            <person name="Harder C.B."/>
            <person name="Miyauchi S."/>
            <person name="Viragh M."/>
            <person name="Kuo A."/>
            <person name="Thoen E."/>
            <person name="Andreopoulos B."/>
            <person name="Lu D."/>
            <person name="Skrede I."/>
            <person name="Drula E."/>
            <person name="Henrissat B."/>
            <person name="Morin E."/>
            <person name="Kohler A."/>
            <person name="Barry K."/>
            <person name="LaButti K."/>
            <person name="Morin E."/>
            <person name="Salamov A."/>
            <person name="Lipzen A."/>
            <person name="Mereny Z."/>
            <person name="Hegedus B."/>
            <person name="Baldrian P."/>
            <person name="Stursova M."/>
            <person name="Weitz H."/>
            <person name="Taylor A."/>
            <person name="Grigoriev I.V."/>
            <person name="Nagy L.G."/>
            <person name="Martin F."/>
            <person name="Kauserud H."/>
        </authorList>
    </citation>
    <scope>NUCLEOTIDE SEQUENCE</scope>
    <source>
        <strain evidence="1">CBHHK002</strain>
    </source>
</reference>
<evidence type="ECO:0000313" key="1">
    <source>
        <dbReference type="EMBL" id="KAJ7349761.1"/>
    </source>
</evidence>
<accession>A0AAD7A5B8</accession>
<comment type="caution">
    <text evidence="1">The sequence shown here is derived from an EMBL/GenBank/DDBJ whole genome shotgun (WGS) entry which is preliminary data.</text>
</comment>
<organism evidence="1 2">
    <name type="scientific">Mycena albidolilacea</name>
    <dbReference type="NCBI Taxonomy" id="1033008"/>
    <lineage>
        <taxon>Eukaryota</taxon>
        <taxon>Fungi</taxon>
        <taxon>Dikarya</taxon>
        <taxon>Basidiomycota</taxon>
        <taxon>Agaricomycotina</taxon>
        <taxon>Agaricomycetes</taxon>
        <taxon>Agaricomycetidae</taxon>
        <taxon>Agaricales</taxon>
        <taxon>Marasmiineae</taxon>
        <taxon>Mycenaceae</taxon>
        <taxon>Mycena</taxon>
    </lineage>
</organism>
<evidence type="ECO:0000313" key="2">
    <source>
        <dbReference type="Proteomes" id="UP001218218"/>
    </source>
</evidence>
<gene>
    <name evidence="1" type="ORF">DFH08DRAFT_1079101</name>
</gene>
<dbReference type="AlphaFoldDB" id="A0AAD7A5B8"/>
<proteinExistence type="predicted"/>
<keyword evidence="2" id="KW-1185">Reference proteome</keyword>
<protein>
    <submittedName>
        <fullName evidence="1">Uncharacterized protein</fullName>
    </submittedName>
</protein>
<name>A0AAD7A5B8_9AGAR</name>
<dbReference type="EMBL" id="JARIHO010000015">
    <property type="protein sequence ID" value="KAJ7349761.1"/>
    <property type="molecule type" value="Genomic_DNA"/>
</dbReference>
<sequence>MPYSGSPALNAFSTTYLTTLSLTRSLASRTLHGPRPGALAPLRHGPRCACPAPPYLRGHPRPPLVMFLSVIRAATFPHLNCLTLGTIDTAGINGRVICAFTAGVTELVLARLDPAPLFRRLSVPTVWSTPRRHAILVLARPETEAYSAALASAPVVTAVGSAIEAAGYAIVHLLLVRTNPRGGLA</sequence>
<dbReference type="Proteomes" id="UP001218218">
    <property type="component" value="Unassembled WGS sequence"/>
</dbReference>